<sequence>MVPIHDCISSLVYSMRTENVVSVMCNGKWIMKDKKILNVNEGEVLLAAKEASSKILKRAGISIPSRMNVL</sequence>
<dbReference type="PANTHER" id="PTHR43794:SF11">
    <property type="entry name" value="AMIDOHYDROLASE-RELATED DOMAIN-CONTAINING PROTEIN"/>
    <property type="match status" value="1"/>
</dbReference>
<evidence type="ECO:0000313" key="3">
    <source>
        <dbReference type="Proteomes" id="UP001162972"/>
    </source>
</evidence>
<reference evidence="2 3" key="1">
    <citation type="journal article" date="2023" name="Int. J. Mol. Sci.">
        <title>De Novo Assembly and Annotation of 11 Diverse Shrub Willow (Salix) Genomes Reveals Novel Gene Organization in Sex-Linked Regions.</title>
        <authorList>
            <person name="Hyden B."/>
            <person name="Feng K."/>
            <person name="Yates T.B."/>
            <person name="Jawdy S."/>
            <person name="Cereghino C."/>
            <person name="Smart L.B."/>
            <person name="Muchero W."/>
        </authorList>
    </citation>
    <scope>NUCLEOTIDE SEQUENCE [LARGE SCALE GENOMIC DNA]</scope>
    <source>
        <tissue evidence="2">Shoot tip</tissue>
    </source>
</reference>
<gene>
    <name evidence="2" type="ORF">OIU84_023779</name>
</gene>
<dbReference type="Gene3D" id="2.30.40.10">
    <property type="entry name" value="Urease, subunit C, domain 1"/>
    <property type="match status" value="1"/>
</dbReference>
<dbReference type="PANTHER" id="PTHR43794">
    <property type="entry name" value="AMINOHYDROLASE SSNA-RELATED"/>
    <property type="match status" value="1"/>
</dbReference>
<keyword evidence="1" id="KW-0378">Hydrolase</keyword>
<keyword evidence="3" id="KW-1185">Reference proteome</keyword>
<dbReference type="InterPro" id="IPR011059">
    <property type="entry name" value="Metal-dep_hydrolase_composite"/>
</dbReference>
<dbReference type="GO" id="GO:0016810">
    <property type="term" value="F:hydrolase activity, acting on carbon-nitrogen (but not peptide) bonds"/>
    <property type="evidence" value="ECO:0007669"/>
    <property type="project" value="InterPro"/>
</dbReference>
<dbReference type="AlphaFoldDB" id="A0AAD6KT60"/>
<comment type="caution">
    <text evidence="2">The sequence shown here is derived from an EMBL/GenBank/DDBJ whole genome shotgun (WGS) entry which is preliminary data.</text>
</comment>
<evidence type="ECO:0000313" key="2">
    <source>
        <dbReference type="EMBL" id="KAJ6428415.1"/>
    </source>
</evidence>
<protein>
    <submittedName>
        <fullName evidence="2">Uncharacterized protein</fullName>
    </submittedName>
</protein>
<organism evidence="2 3">
    <name type="scientific">Salix udensis</name>
    <dbReference type="NCBI Taxonomy" id="889485"/>
    <lineage>
        <taxon>Eukaryota</taxon>
        <taxon>Viridiplantae</taxon>
        <taxon>Streptophyta</taxon>
        <taxon>Embryophyta</taxon>
        <taxon>Tracheophyta</taxon>
        <taxon>Spermatophyta</taxon>
        <taxon>Magnoliopsida</taxon>
        <taxon>eudicotyledons</taxon>
        <taxon>Gunneridae</taxon>
        <taxon>Pentapetalae</taxon>
        <taxon>rosids</taxon>
        <taxon>fabids</taxon>
        <taxon>Malpighiales</taxon>
        <taxon>Salicaceae</taxon>
        <taxon>Saliceae</taxon>
        <taxon>Salix</taxon>
    </lineage>
</organism>
<dbReference type="Proteomes" id="UP001162972">
    <property type="component" value="Chromosome 1"/>
</dbReference>
<accession>A0AAD6KT60</accession>
<name>A0AAD6KT60_9ROSI</name>
<proteinExistence type="predicted"/>
<dbReference type="EMBL" id="JAPFFJ010000005">
    <property type="protein sequence ID" value="KAJ6428415.1"/>
    <property type="molecule type" value="Genomic_DNA"/>
</dbReference>
<evidence type="ECO:0000256" key="1">
    <source>
        <dbReference type="ARBA" id="ARBA00022801"/>
    </source>
</evidence>
<dbReference type="InterPro" id="IPR050287">
    <property type="entry name" value="MTA/SAH_deaminase"/>
</dbReference>
<dbReference type="SUPFAM" id="SSF51338">
    <property type="entry name" value="Composite domain of metallo-dependent hydrolases"/>
    <property type="match status" value="1"/>
</dbReference>